<dbReference type="EMBL" id="GDQN01007624">
    <property type="protein sequence ID" value="JAT83430.1"/>
    <property type="molecule type" value="Transcribed_RNA"/>
</dbReference>
<protein>
    <submittedName>
        <fullName evidence="1">Uncharacterized protein</fullName>
    </submittedName>
</protein>
<feature type="non-terminal residue" evidence="1">
    <location>
        <position position="1"/>
    </location>
</feature>
<dbReference type="OrthoDB" id="5317514at2759"/>
<name>A0A1E1W8V1_PECGO</name>
<gene>
    <name evidence="1" type="ORF">g.18672</name>
</gene>
<reference evidence="1" key="1">
    <citation type="submission" date="2015-09" db="EMBL/GenBank/DDBJ databases">
        <title>De novo assembly of Pectinophora gossypiella (Pink Bollworm) gut transcriptome.</title>
        <authorList>
            <person name="Tassone E.E."/>
        </authorList>
    </citation>
    <scope>NUCLEOTIDE SEQUENCE</scope>
</reference>
<organism evidence="1">
    <name type="scientific">Pectinophora gossypiella</name>
    <name type="common">Cotton pink bollworm</name>
    <name type="synonym">Depressaria gossypiella</name>
    <dbReference type="NCBI Taxonomy" id="13191"/>
    <lineage>
        <taxon>Eukaryota</taxon>
        <taxon>Metazoa</taxon>
        <taxon>Ecdysozoa</taxon>
        <taxon>Arthropoda</taxon>
        <taxon>Hexapoda</taxon>
        <taxon>Insecta</taxon>
        <taxon>Pterygota</taxon>
        <taxon>Neoptera</taxon>
        <taxon>Endopterygota</taxon>
        <taxon>Lepidoptera</taxon>
        <taxon>Glossata</taxon>
        <taxon>Ditrysia</taxon>
        <taxon>Gelechioidea</taxon>
        <taxon>Gelechiidae</taxon>
        <taxon>Apatetrinae</taxon>
        <taxon>Pectinophora</taxon>
    </lineage>
</organism>
<sequence length="126" mass="14122">RLTGIKVSQWPEHICSVSGQLLTCSPPTALRRGKSWNVTVSLATKSLTNSDEKVKLYAELLTGCQKKTGNAYEETFNFKIDSKFAIKSISSPSRLVNVTRKELSLKDGKHIEHIYKIINIGVTNWE</sequence>
<proteinExistence type="predicted"/>
<accession>A0A1E1W8V1</accession>
<feature type="non-terminal residue" evidence="1">
    <location>
        <position position="126"/>
    </location>
</feature>
<dbReference type="AlphaFoldDB" id="A0A1E1W8V1"/>
<evidence type="ECO:0000313" key="1">
    <source>
        <dbReference type="EMBL" id="JAT83430.1"/>
    </source>
</evidence>